<evidence type="ECO:0000256" key="2">
    <source>
        <dbReference type="ARBA" id="ARBA00022448"/>
    </source>
</evidence>
<dbReference type="InterPro" id="IPR003593">
    <property type="entry name" value="AAA+_ATPase"/>
</dbReference>
<dbReference type="Proteomes" id="UP000282322">
    <property type="component" value="Unassembled WGS sequence"/>
</dbReference>
<dbReference type="InterPro" id="IPR013563">
    <property type="entry name" value="Oligopep_ABC_C"/>
</dbReference>
<dbReference type="SUPFAM" id="SSF52540">
    <property type="entry name" value="P-loop containing nucleoside triphosphate hydrolases"/>
    <property type="match status" value="1"/>
</dbReference>
<dbReference type="SMART" id="SM00382">
    <property type="entry name" value="AAA"/>
    <property type="match status" value="1"/>
</dbReference>
<keyword evidence="2" id="KW-0813">Transport</keyword>
<organism evidence="6 7">
    <name type="scientific">Halocatena pleomorpha</name>
    <dbReference type="NCBI Taxonomy" id="1785090"/>
    <lineage>
        <taxon>Archaea</taxon>
        <taxon>Methanobacteriati</taxon>
        <taxon>Methanobacteriota</taxon>
        <taxon>Stenosarchaea group</taxon>
        <taxon>Halobacteria</taxon>
        <taxon>Halobacteriales</taxon>
        <taxon>Natronomonadaceae</taxon>
        <taxon>Halocatena</taxon>
    </lineage>
</organism>
<dbReference type="InterPro" id="IPR017871">
    <property type="entry name" value="ABC_transporter-like_CS"/>
</dbReference>
<feature type="domain" description="ABC transporter" evidence="5">
    <location>
        <begin position="9"/>
        <end position="262"/>
    </location>
</feature>
<dbReference type="GO" id="GO:0016887">
    <property type="term" value="F:ATP hydrolysis activity"/>
    <property type="evidence" value="ECO:0007669"/>
    <property type="project" value="InterPro"/>
</dbReference>
<dbReference type="InterPro" id="IPR027417">
    <property type="entry name" value="P-loop_NTPase"/>
</dbReference>
<proteinExistence type="inferred from homology"/>
<dbReference type="GO" id="GO:0055085">
    <property type="term" value="P:transmembrane transport"/>
    <property type="evidence" value="ECO:0007669"/>
    <property type="project" value="UniProtKB-ARBA"/>
</dbReference>
<dbReference type="PANTHER" id="PTHR43776">
    <property type="entry name" value="TRANSPORT ATP-BINDING PROTEIN"/>
    <property type="match status" value="1"/>
</dbReference>
<gene>
    <name evidence="6" type="ORF">EIK79_12050</name>
</gene>
<dbReference type="GO" id="GO:0015833">
    <property type="term" value="P:peptide transport"/>
    <property type="evidence" value="ECO:0007669"/>
    <property type="project" value="InterPro"/>
</dbReference>
<evidence type="ECO:0000259" key="5">
    <source>
        <dbReference type="PROSITE" id="PS50893"/>
    </source>
</evidence>
<dbReference type="Gene3D" id="3.40.50.300">
    <property type="entry name" value="P-loop containing nucleotide triphosphate hydrolases"/>
    <property type="match status" value="1"/>
</dbReference>
<dbReference type="InterPro" id="IPR003439">
    <property type="entry name" value="ABC_transporter-like_ATP-bd"/>
</dbReference>
<dbReference type="EMBL" id="RRCH01000027">
    <property type="protein sequence ID" value="RRJ29684.1"/>
    <property type="molecule type" value="Genomic_DNA"/>
</dbReference>
<keyword evidence="4 6" id="KW-0067">ATP-binding</keyword>
<dbReference type="Pfam" id="PF08352">
    <property type="entry name" value="oligo_HPY"/>
    <property type="match status" value="1"/>
</dbReference>
<dbReference type="InterPro" id="IPR050319">
    <property type="entry name" value="ABC_transp_ATP-bind"/>
</dbReference>
<keyword evidence="7" id="KW-1185">Reference proteome</keyword>
<evidence type="ECO:0000256" key="1">
    <source>
        <dbReference type="ARBA" id="ARBA00005417"/>
    </source>
</evidence>
<comment type="caution">
    <text evidence="6">The sequence shown here is derived from an EMBL/GenBank/DDBJ whole genome shotgun (WGS) entry which is preliminary data.</text>
</comment>
<protein>
    <submittedName>
        <fullName evidence="6">ATP-binding cassette domain-containing protein</fullName>
    </submittedName>
</protein>
<evidence type="ECO:0000256" key="4">
    <source>
        <dbReference type="ARBA" id="ARBA00022840"/>
    </source>
</evidence>
<evidence type="ECO:0000256" key="3">
    <source>
        <dbReference type="ARBA" id="ARBA00022741"/>
    </source>
</evidence>
<dbReference type="NCBIfam" id="TIGR01727">
    <property type="entry name" value="oligo_HPY"/>
    <property type="match status" value="1"/>
</dbReference>
<dbReference type="PANTHER" id="PTHR43776:SF7">
    <property type="entry name" value="D,D-DIPEPTIDE TRANSPORT ATP-BINDING PROTEIN DDPF-RELATED"/>
    <property type="match status" value="1"/>
</dbReference>
<dbReference type="Pfam" id="PF00005">
    <property type="entry name" value="ABC_tran"/>
    <property type="match status" value="1"/>
</dbReference>
<keyword evidence="3" id="KW-0547">Nucleotide-binding</keyword>
<dbReference type="FunFam" id="3.40.50.300:FF:000016">
    <property type="entry name" value="Oligopeptide ABC transporter ATP-binding component"/>
    <property type="match status" value="1"/>
</dbReference>
<dbReference type="GO" id="GO:0005524">
    <property type="term" value="F:ATP binding"/>
    <property type="evidence" value="ECO:0007669"/>
    <property type="project" value="UniProtKB-KW"/>
</dbReference>
<dbReference type="OrthoDB" id="18209at2157"/>
<comment type="similarity">
    <text evidence="1">Belongs to the ABC transporter superfamily.</text>
</comment>
<sequence length="444" mass="48514">MSDTSDPILRIEGLKKYYDTSSGFVDSLLGRGQTVKAVDDVALKLHEGETLGVVGESGCGKTTLGRSILRLIEPTDGNVYYRGEELTDVSSTRLRRLKTDLQYIFQDPFASLDPRMTVGDIIGEPLDVHGIATGEERIDRIGELLETVGLSANYTRRYPHEFSGGQRQRIGIARALAVDPEIIVCDEPVSALDVSVQAQILNLLDDLQEEFGLSYIFIAHDLSVVEHISDRVAVMYLGEIAEVGPTEAVFSPPHHPYTEALLSAIPEPDPLWEGDRITLSGTVPSPIDPPSGCRFHTRCPRIIQPDEFDLTQTEWRSIVDLKLHASDAKSVKSLTTTEEGSVDIDLSAVSNDQLDRLVRAEFSLPGELSDPEAETILSAAIDRLHAGEIAAATDRLGAFVSPCERHSPEQYRSDDTHRIACLLYEQGFDSSGDSAGGTDAVVEN</sequence>
<dbReference type="RefSeq" id="WP_124955360.1">
    <property type="nucleotide sequence ID" value="NZ_RRCH01000027.1"/>
</dbReference>
<name>A0A3P3R8I7_9EURY</name>
<dbReference type="AlphaFoldDB" id="A0A3P3R8I7"/>
<evidence type="ECO:0000313" key="6">
    <source>
        <dbReference type="EMBL" id="RRJ29684.1"/>
    </source>
</evidence>
<evidence type="ECO:0000313" key="7">
    <source>
        <dbReference type="Proteomes" id="UP000282322"/>
    </source>
</evidence>
<dbReference type="PROSITE" id="PS50893">
    <property type="entry name" value="ABC_TRANSPORTER_2"/>
    <property type="match status" value="1"/>
</dbReference>
<reference evidence="6 7" key="1">
    <citation type="submission" date="2018-11" db="EMBL/GenBank/DDBJ databases">
        <title>Taxonoimc description of Halomarina strain SPP-AMP-1.</title>
        <authorList>
            <person name="Pal Y."/>
            <person name="Srinivasana K."/>
            <person name="Verma A."/>
            <person name="Kumar P."/>
        </authorList>
    </citation>
    <scope>NUCLEOTIDE SEQUENCE [LARGE SCALE GENOMIC DNA]</scope>
    <source>
        <strain evidence="6 7">SPP-AMP-1</strain>
    </source>
</reference>
<accession>A0A3P3R8I7</accession>
<dbReference type="PROSITE" id="PS00211">
    <property type="entry name" value="ABC_TRANSPORTER_1"/>
    <property type="match status" value="1"/>
</dbReference>
<dbReference type="CDD" id="cd03257">
    <property type="entry name" value="ABC_NikE_OppD_transporters"/>
    <property type="match status" value="1"/>
</dbReference>